<keyword evidence="2" id="KW-0472">Membrane</keyword>
<keyword evidence="1" id="KW-0175">Coiled coil</keyword>
<proteinExistence type="predicted"/>
<dbReference type="Proteomes" id="UP000027590">
    <property type="component" value="Unassembled WGS sequence"/>
</dbReference>
<comment type="caution">
    <text evidence="3">The sequence shown here is derived from an EMBL/GenBank/DDBJ whole genome shotgun (WGS) entry which is preliminary data.</text>
</comment>
<evidence type="ECO:0000313" key="4">
    <source>
        <dbReference type="Proteomes" id="UP000027590"/>
    </source>
</evidence>
<feature type="transmembrane region" description="Helical" evidence="2">
    <location>
        <begin position="320"/>
        <end position="341"/>
    </location>
</feature>
<evidence type="ECO:0000313" key="3">
    <source>
        <dbReference type="EMBL" id="CDG33000.1"/>
    </source>
</evidence>
<evidence type="ECO:0000256" key="2">
    <source>
        <dbReference type="SAM" id="Phobius"/>
    </source>
</evidence>
<feature type="coiled-coil region" evidence="1">
    <location>
        <begin position="283"/>
        <end position="310"/>
    </location>
</feature>
<evidence type="ECO:0000256" key="1">
    <source>
        <dbReference type="SAM" id="Coils"/>
    </source>
</evidence>
<dbReference type="EMBL" id="CBLY010000002">
    <property type="protein sequence ID" value="CDG33000.1"/>
    <property type="molecule type" value="Genomic_DNA"/>
</dbReference>
<name>A0A7U7G4P4_9PROT</name>
<accession>A0A7U7G4P4</accession>
<reference evidence="3 4" key="2">
    <citation type="journal article" date="2014" name="PLoS ONE">
        <title>Evolution of mitochondria reconstructed from the energy metabolism of living bacteria.</title>
        <authorList>
            <person name="Degli Esposti M."/>
            <person name="Chouaia B."/>
            <person name="Comandatore F."/>
            <person name="Crotti E."/>
            <person name="Sassera D."/>
            <person name="Lievens P.M."/>
            <person name="Daffonchio D."/>
            <person name="Bandi C."/>
        </authorList>
    </citation>
    <scope>NUCLEOTIDE SEQUENCE [LARGE SCALE GENOMIC DNA]</scope>
    <source>
        <strain evidence="4">AM169</strain>
    </source>
</reference>
<keyword evidence="2" id="KW-0812">Transmembrane</keyword>
<keyword evidence="2" id="KW-1133">Transmembrane helix</keyword>
<reference evidence="3 4" key="1">
    <citation type="journal article" date="2014" name="Genome Biol. Evol.">
        <title>Acetic acid bacteria genomes reveal functional traits for adaptation to life in insect guts.</title>
        <authorList>
            <person name="Chouaia B."/>
            <person name="Gaiarsa S."/>
            <person name="Crotti E."/>
            <person name="Comandatore F."/>
            <person name="Degli Esposti M."/>
            <person name="Ricci I."/>
            <person name="Alma A."/>
            <person name="Favia G."/>
            <person name="Bandi C."/>
            <person name="Daffonchio D."/>
        </authorList>
    </citation>
    <scope>NUCLEOTIDE SEQUENCE [LARGE SCALE GENOMIC DNA]</scope>
    <source>
        <strain evidence="4">AM169</strain>
    </source>
</reference>
<gene>
    <name evidence="3" type="ORF">SACS_0262</name>
</gene>
<sequence>MEVFSRRSSVAPSVRPEKGFPVMAPEQVQLLFRRRLSEICARFEDWQMPVTVRGVIGEVRPDHWRRRESTPLLDEKTGTAILLDISPSLLEGDGLHAGERVRVCGLLRAHLHQGQVMPRFEVLAVGRDAEEKADRQREELLQFLRGTPPQRRSFPTREGARMLLLGIGVGVDRLKSMEQALGGFWTERNVTFRAVQGDGAAGQSLHGVEEDIVFLVIAGAQAVETESAMFMKALLHCPAYRVLVYDAAADDGLPSAVLPHMVDCFFRTTVEAATFIRQQSSVVRQHQDEERAHQEELAALRASLAALAERPGETSSPSPLFLFLAGLCLGGGLVAASLWGLHHLFQGG</sequence>
<organism evidence="3 4">
    <name type="scientific">Parasaccharibacter apium</name>
    <dbReference type="NCBI Taxonomy" id="1510841"/>
    <lineage>
        <taxon>Bacteria</taxon>
        <taxon>Pseudomonadati</taxon>
        <taxon>Pseudomonadota</taxon>
        <taxon>Alphaproteobacteria</taxon>
        <taxon>Acetobacterales</taxon>
        <taxon>Acetobacteraceae</taxon>
        <taxon>Parasaccharibacter</taxon>
    </lineage>
</organism>
<protein>
    <submittedName>
        <fullName evidence="3">Uncharacterized protein</fullName>
    </submittedName>
</protein>
<dbReference type="AlphaFoldDB" id="A0A7U7G4P4"/>